<feature type="domain" description="Hemerythrin-like" evidence="1">
    <location>
        <begin position="20"/>
        <end position="155"/>
    </location>
</feature>
<name>A0A1I2WBD8_9GAMM</name>
<accession>A0A1I2WBD8</accession>
<proteinExistence type="predicted"/>
<evidence type="ECO:0000313" key="2">
    <source>
        <dbReference type="EMBL" id="SFG98693.1"/>
    </source>
</evidence>
<keyword evidence="3" id="KW-1185">Reference proteome</keyword>
<dbReference type="STRING" id="1045558.SAMN05216175_12430"/>
<gene>
    <name evidence="2" type="ORF">SAMN05216175_12430</name>
</gene>
<protein>
    <submittedName>
        <fullName evidence="2">Hemerythrin HHE cation binding domain-containing protein</fullName>
    </submittedName>
</protein>
<dbReference type="InterPro" id="IPR012312">
    <property type="entry name" value="Hemerythrin-like"/>
</dbReference>
<dbReference type="AlphaFoldDB" id="A0A1I2WBD8"/>
<dbReference type="Pfam" id="PF01814">
    <property type="entry name" value="Hemerythrin"/>
    <property type="match status" value="1"/>
</dbReference>
<dbReference type="Proteomes" id="UP000198623">
    <property type="component" value="Unassembled WGS sequence"/>
</dbReference>
<organism evidence="2 3">
    <name type="scientific">Neptunomonas qingdaonensis</name>
    <dbReference type="NCBI Taxonomy" id="1045558"/>
    <lineage>
        <taxon>Bacteria</taxon>
        <taxon>Pseudomonadati</taxon>
        <taxon>Pseudomonadota</taxon>
        <taxon>Gammaproteobacteria</taxon>
        <taxon>Oceanospirillales</taxon>
        <taxon>Oceanospirillaceae</taxon>
        <taxon>Neptunomonas</taxon>
    </lineage>
</organism>
<dbReference type="EMBL" id="FOOU01000024">
    <property type="protein sequence ID" value="SFG98693.1"/>
    <property type="molecule type" value="Genomic_DNA"/>
</dbReference>
<dbReference type="RefSeq" id="WP_090731002.1">
    <property type="nucleotide sequence ID" value="NZ_FOOU01000024.1"/>
</dbReference>
<reference evidence="3" key="1">
    <citation type="submission" date="2016-10" db="EMBL/GenBank/DDBJ databases">
        <authorList>
            <person name="Varghese N."/>
            <person name="Submissions S."/>
        </authorList>
    </citation>
    <scope>NUCLEOTIDE SEQUENCE [LARGE SCALE GENOMIC DNA]</scope>
    <source>
        <strain evidence="3">CGMCC 1.10971</strain>
    </source>
</reference>
<evidence type="ECO:0000259" key="1">
    <source>
        <dbReference type="Pfam" id="PF01814"/>
    </source>
</evidence>
<dbReference type="Gene3D" id="1.20.120.520">
    <property type="entry name" value="nmb1532 protein domain like"/>
    <property type="match status" value="1"/>
</dbReference>
<dbReference type="OrthoDB" id="8527165at2"/>
<evidence type="ECO:0000313" key="3">
    <source>
        <dbReference type="Proteomes" id="UP000198623"/>
    </source>
</evidence>
<sequence length="185" mass="21346">MNNNKNNHKNADNDNPLMDFTNCHVGIIKNFEQLRTLATTTISEPVTPDIKQMAAQLYGFFHEVVLTHHEEEEEELFNVVIDCAKRGEETRKAKKMIKQLTNEHRMLEMQWKLIEPDIKQLAKGKPVIFDQAMALRLATNYLEHAQFEEREFLPLSAEILGDKGLSSLGMSIHMRHTPLGVLNYM</sequence>